<dbReference type="InterPro" id="IPR003661">
    <property type="entry name" value="HisK_dim/P_dom"/>
</dbReference>
<comment type="catalytic activity">
    <reaction evidence="1">
        <text>ATP + protein L-histidine = ADP + protein N-phospho-L-histidine.</text>
        <dbReference type="EC" id="2.7.13.3"/>
    </reaction>
</comment>
<feature type="domain" description="PAC" evidence="10">
    <location>
        <begin position="687"/>
        <end position="739"/>
    </location>
</feature>
<dbReference type="Proteomes" id="UP000324233">
    <property type="component" value="Chromosome"/>
</dbReference>
<feature type="domain" description="PAS" evidence="9">
    <location>
        <begin position="97"/>
        <end position="145"/>
    </location>
</feature>
<keyword evidence="6" id="KW-0175">Coiled coil</keyword>
<feature type="domain" description="PAC" evidence="10">
    <location>
        <begin position="293"/>
        <end position="346"/>
    </location>
</feature>
<keyword evidence="7" id="KW-0472">Membrane</keyword>
<feature type="domain" description="PAC" evidence="10">
    <location>
        <begin position="171"/>
        <end position="221"/>
    </location>
</feature>
<dbReference type="EC" id="2.7.13.3" evidence="2"/>
<dbReference type="Pfam" id="PF13426">
    <property type="entry name" value="PAS_9"/>
    <property type="match status" value="1"/>
</dbReference>
<evidence type="ECO:0000256" key="1">
    <source>
        <dbReference type="ARBA" id="ARBA00000085"/>
    </source>
</evidence>
<evidence type="ECO:0000256" key="5">
    <source>
        <dbReference type="ARBA" id="ARBA00022777"/>
    </source>
</evidence>
<protein>
    <recommendedName>
        <fullName evidence="2">histidine kinase</fullName>
        <ecNumber evidence="2">2.7.13.3</ecNumber>
    </recommendedName>
</protein>
<evidence type="ECO:0000256" key="2">
    <source>
        <dbReference type="ARBA" id="ARBA00012438"/>
    </source>
</evidence>
<evidence type="ECO:0000313" key="12">
    <source>
        <dbReference type="Proteomes" id="UP000324233"/>
    </source>
</evidence>
<dbReference type="InterPro" id="IPR036097">
    <property type="entry name" value="HisK_dim/P_sf"/>
</dbReference>
<dbReference type="Pfam" id="PF00989">
    <property type="entry name" value="PAS"/>
    <property type="match status" value="1"/>
</dbReference>
<dbReference type="InterPro" id="IPR003594">
    <property type="entry name" value="HATPase_dom"/>
</dbReference>
<evidence type="ECO:0000259" key="10">
    <source>
        <dbReference type="PROSITE" id="PS50113"/>
    </source>
</evidence>
<feature type="transmembrane region" description="Helical" evidence="7">
    <location>
        <begin position="29"/>
        <end position="50"/>
    </location>
</feature>
<dbReference type="SUPFAM" id="SSF55785">
    <property type="entry name" value="PYP-like sensor domain (PAS domain)"/>
    <property type="match status" value="5"/>
</dbReference>
<dbReference type="PROSITE" id="PS50109">
    <property type="entry name" value="HIS_KIN"/>
    <property type="match status" value="1"/>
</dbReference>
<dbReference type="SMART" id="SM00388">
    <property type="entry name" value="HisKA"/>
    <property type="match status" value="1"/>
</dbReference>
<dbReference type="InterPro" id="IPR000700">
    <property type="entry name" value="PAS-assoc_C"/>
</dbReference>
<dbReference type="InterPro" id="IPR004358">
    <property type="entry name" value="Sig_transdc_His_kin-like_C"/>
</dbReference>
<feature type="domain" description="PAC" evidence="10">
    <location>
        <begin position="534"/>
        <end position="599"/>
    </location>
</feature>
<dbReference type="InterPro" id="IPR013656">
    <property type="entry name" value="PAS_4"/>
</dbReference>
<reference evidence="11 12" key="1">
    <citation type="submission" date="2019-08" db="EMBL/GenBank/DDBJ databases">
        <title>Deep-cultivation of Planctomycetes and their phenomic and genomic characterization uncovers novel biology.</title>
        <authorList>
            <person name="Wiegand S."/>
            <person name="Jogler M."/>
            <person name="Boedeker C."/>
            <person name="Pinto D."/>
            <person name="Vollmers J."/>
            <person name="Rivas-Marin E."/>
            <person name="Kohn T."/>
            <person name="Peeters S.H."/>
            <person name="Heuer A."/>
            <person name="Rast P."/>
            <person name="Oberbeckmann S."/>
            <person name="Bunk B."/>
            <person name="Jeske O."/>
            <person name="Meyerdierks A."/>
            <person name="Storesund J.E."/>
            <person name="Kallscheuer N."/>
            <person name="Luecker S."/>
            <person name="Lage O.M."/>
            <person name="Pohl T."/>
            <person name="Merkel B.J."/>
            <person name="Hornburger P."/>
            <person name="Mueller R.-W."/>
            <person name="Bruemmer F."/>
            <person name="Labrenz M."/>
            <person name="Spormann A.M."/>
            <person name="Op den Camp H."/>
            <person name="Overmann J."/>
            <person name="Amann R."/>
            <person name="Jetten M.S.M."/>
            <person name="Mascher T."/>
            <person name="Medema M.H."/>
            <person name="Devos D.P."/>
            <person name="Kaster A.-K."/>
            <person name="Ovreas L."/>
            <person name="Rohde M."/>
            <person name="Galperin M.Y."/>
            <person name="Jogler C."/>
        </authorList>
    </citation>
    <scope>NUCLEOTIDE SEQUENCE [LARGE SCALE GENOMIC DNA]</scope>
    <source>
        <strain evidence="11 12">OJF2</strain>
    </source>
</reference>
<dbReference type="InterPro" id="IPR035965">
    <property type="entry name" value="PAS-like_dom_sf"/>
</dbReference>
<dbReference type="PANTHER" id="PTHR43047">
    <property type="entry name" value="TWO-COMPONENT HISTIDINE PROTEIN KINASE"/>
    <property type="match status" value="1"/>
</dbReference>
<name>A0A5B9WET2_9BACT</name>
<keyword evidence="5" id="KW-0418">Kinase</keyword>
<evidence type="ECO:0000256" key="7">
    <source>
        <dbReference type="SAM" id="Phobius"/>
    </source>
</evidence>
<dbReference type="Gene3D" id="3.30.450.20">
    <property type="entry name" value="PAS domain"/>
    <property type="match status" value="5"/>
</dbReference>
<dbReference type="SUPFAM" id="SSF55874">
    <property type="entry name" value="ATPase domain of HSP90 chaperone/DNA topoisomerase II/histidine kinase"/>
    <property type="match status" value="1"/>
</dbReference>
<dbReference type="SMART" id="SM00387">
    <property type="entry name" value="HATPase_c"/>
    <property type="match status" value="1"/>
</dbReference>
<dbReference type="SMART" id="SM00091">
    <property type="entry name" value="PAS"/>
    <property type="match status" value="5"/>
</dbReference>
<feature type="domain" description="Histidine kinase" evidence="8">
    <location>
        <begin position="750"/>
        <end position="971"/>
    </location>
</feature>
<dbReference type="RefSeq" id="WP_168222289.1">
    <property type="nucleotide sequence ID" value="NZ_CP042997.1"/>
</dbReference>
<dbReference type="KEGG" id="agv:OJF2_77040"/>
<dbReference type="InterPro" id="IPR036890">
    <property type="entry name" value="HATPase_C_sf"/>
</dbReference>
<dbReference type="PROSITE" id="PS50113">
    <property type="entry name" value="PAC"/>
    <property type="match status" value="4"/>
</dbReference>
<keyword evidence="12" id="KW-1185">Reference proteome</keyword>
<dbReference type="FunFam" id="3.30.565.10:FF:000010">
    <property type="entry name" value="Sensor histidine kinase RcsC"/>
    <property type="match status" value="1"/>
</dbReference>
<dbReference type="FunFam" id="1.10.287.130:FF:000145">
    <property type="entry name" value="Sensory transduction histidine kinase"/>
    <property type="match status" value="1"/>
</dbReference>
<feature type="transmembrane region" description="Helical" evidence="7">
    <location>
        <begin position="57"/>
        <end position="80"/>
    </location>
</feature>
<dbReference type="InterPro" id="IPR013767">
    <property type="entry name" value="PAS_fold"/>
</dbReference>
<keyword evidence="4 11" id="KW-0808">Transferase</keyword>
<dbReference type="InterPro" id="IPR005467">
    <property type="entry name" value="His_kinase_dom"/>
</dbReference>
<dbReference type="CDD" id="cd16922">
    <property type="entry name" value="HATPase_EvgS-ArcB-TorS-like"/>
    <property type="match status" value="1"/>
</dbReference>
<dbReference type="GO" id="GO:0005886">
    <property type="term" value="C:plasma membrane"/>
    <property type="evidence" value="ECO:0007669"/>
    <property type="project" value="TreeGrafter"/>
</dbReference>
<dbReference type="GO" id="GO:0006355">
    <property type="term" value="P:regulation of DNA-templated transcription"/>
    <property type="evidence" value="ECO:0007669"/>
    <property type="project" value="InterPro"/>
</dbReference>
<evidence type="ECO:0000256" key="4">
    <source>
        <dbReference type="ARBA" id="ARBA00022679"/>
    </source>
</evidence>
<dbReference type="Pfam" id="PF08448">
    <property type="entry name" value="PAS_4"/>
    <property type="match status" value="3"/>
</dbReference>
<dbReference type="CDD" id="cd00082">
    <property type="entry name" value="HisKA"/>
    <property type="match status" value="1"/>
</dbReference>
<sequence length="988" mass="108274">MDRQDGQTGPLAPGARPPAWRRSLPLQVALGYAAIALIWSLASIVVLTWSRARGPRLSALAAGAWIGFSAFTSAVLYAGLRELLRRIEASRRELEAGERRLRTLFDKLADPLFLADERGRLLEVNPRACESLGRSRDELLAMEVVDFDAGLTRWEIEALAAESAGQPDRVHTFETRHRRADGTIFPVEVRAIPVEWDGRLRYLSLARDLTARKRAEAAIRESEERLRAFVEHAPAALAMFDAGLRYLAASRRWRETYGLDGREFLGLCHYDLLPELPERCREHHRRALAGEVVRCEAELIPDASGRDRWDRWEVRPWHAEGGDVAGILIFVEDITGRMRAERALRESEGRFRSVVESAPAGILAVDGDGRITLANRRILDWFGYGRDEILGRPVEDLVPEGSRARHEALRRGYASAPDRRTMGAGRPLTAARKDGSEFPVEVGLTLVPGAEPAFLAMIVDVTERRRAESLIRESLTFRETLLEAIPAPVFYKDAAGRYLGGNAAFFQFLGRGREETIGRTAAEIVPGELGTLHSEMDRRLLENPGRQVYEAATAGAGDEAAAVIFHKAAIPGEDGRPIGIVGVILDVTALRRAESALRELNAGLERRVEERTAELAELAGILDASTDLIATAGPDGEARWANRAMERAVGPHGPGRAIGRIADTHPPASAARVLEEGLPAAARDGHWLGETEVLGRDGRLIPVSQLILAHRGPGGEVAYYSTIMRDITERKRMEAELARAARLKDEFLAGMSHELRTPLNAVLGLAEALMEGIYGPMNDRQAEALGDVHRSGRHLLGLINEILDLSRIEAGQMELLPGPASPEAIGGDSLRMVRDEARRKRLETRLTLRGVPDVLVLDGRRVRQILVNLLSNAVKFTPEGGSVSLEMSADAAGRELILSVRDTGIGIAPEHLGQLFQPFRQLDARLSRQFGGAGLGLSLVRKLAQLHGGDVEVQSEPGRGSVFTVRLPLVLPEDPEEEGPAEDRPAAP</sequence>
<dbReference type="Gene3D" id="3.30.565.10">
    <property type="entry name" value="Histidine kinase-like ATPase, C-terminal domain"/>
    <property type="match status" value="1"/>
</dbReference>
<evidence type="ECO:0000313" key="11">
    <source>
        <dbReference type="EMBL" id="QEH39092.1"/>
    </source>
</evidence>
<dbReference type="PANTHER" id="PTHR43047:SF63">
    <property type="entry name" value="HISTIDINE KINASE"/>
    <property type="match status" value="1"/>
</dbReference>
<feature type="domain" description="PAS" evidence="9">
    <location>
        <begin position="474"/>
        <end position="543"/>
    </location>
</feature>
<dbReference type="GO" id="GO:0000155">
    <property type="term" value="F:phosphorelay sensor kinase activity"/>
    <property type="evidence" value="ECO:0007669"/>
    <property type="project" value="InterPro"/>
</dbReference>
<feature type="coiled-coil region" evidence="6">
    <location>
        <begin position="80"/>
        <end position="107"/>
    </location>
</feature>
<organism evidence="11 12">
    <name type="scientific">Aquisphaera giovannonii</name>
    <dbReference type="NCBI Taxonomy" id="406548"/>
    <lineage>
        <taxon>Bacteria</taxon>
        <taxon>Pseudomonadati</taxon>
        <taxon>Planctomycetota</taxon>
        <taxon>Planctomycetia</taxon>
        <taxon>Isosphaerales</taxon>
        <taxon>Isosphaeraceae</taxon>
        <taxon>Aquisphaera</taxon>
    </lineage>
</organism>
<keyword evidence="3" id="KW-0597">Phosphoprotein</keyword>
<dbReference type="SMART" id="SM00086">
    <property type="entry name" value="PAC"/>
    <property type="match status" value="4"/>
</dbReference>
<evidence type="ECO:0000256" key="6">
    <source>
        <dbReference type="SAM" id="Coils"/>
    </source>
</evidence>
<gene>
    <name evidence="11" type="primary">pleC_2</name>
    <name evidence="11" type="ORF">OJF2_77040</name>
</gene>
<dbReference type="InterPro" id="IPR000014">
    <property type="entry name" value="PAS"/>
</dbReference>
<dbReference type="EMBL" id="CP042997">
    <property type="protein sequence ID" value="QEH39092.1"/>
    <property type="molecule type" value="Genomic_DNA"/>
</dbReference>
<evidence type="ECO:0000259" key="8">
    <source>
        <dbReference type="PROSITE" id="PS50109"/>
    </source>
</evidence>
<dbReference type="AlphaFoldDB" id="A0A5B9WET2"/>
<evidence type="ECO:0000256" key="3">
    <source>
        <dbReference type="ARBA" id="ARBA00022553"/>
    </source>
</evidence>
<dbReference type="Pfam" id="PF02518">
    <property type="entry name" value="HATPase_c"/>
    <property type="match status" value="1"/>
</dbReference>
<keyword evidence="7" id="KW-0812">Transmembrane</keyword>
<dbReference type="PRINTS" id="PR00344">
    <property type="entry name" value="BCTRLSENSOR"/>
</dbReference>
<feature type="domain" description="PAS" evidence="9">
    <location>
        <begin position="347"/>
        <end position="416"/>
    </location>
</feature>
<dbReference type="NCBIfam" id="TIGR00229">
    <property type="entry name" value="sensory_box"/>
    <property type="match status" value="5"/>
</dbReference>
<dbReference type="Gene3D" id="1.10.287.130">
    <property type="match status" value="1"/>
</dbReference>
<dbReference type="CDD" id="cd00130">
    <property type="entry name" value="PAS"/>
    <property type="match status" value="4"/>
</dbReference>
<dbReference type="Pfam" id="PF00512">
    <property type="entry name" value="HisKA"/>
    <property type="match status" value="1"/>
</dbReference>
<evidence type="ECO:0000259" key="9">
    <source>
        <dbReference type="PROSITE" id="PS50112"/>
    </source>
</evidence>
<dbReference type="InterPro" id="IPR001610">
    <property type="entry name" value="PAC"/>
</dbReference>
<dbReference type="SUPFAM" id="SSF47384">
    <property type="entry name" value="Homodimeric domain of signal transducing histidine kinase"/>
    <property type="match status" value="1"/>
</dbReference>
<accession>A0A5B9WET2</accession>
<keyword evidence="7" id="KW-1133">Transmembrane helix</keyword>
<proteinExistence type="predicted"/>
<dbReference type="GO" id="GO:0009927">
    <property type="term" value="F:histidine phosphotransfer kinase activity"/>
    <property type="evidence" value="ECO:0007669"/>
    <property type="project" value="TreeGrafter"/>
</dbReference>
<dbReference type="PROSITE" id="PS50112">
    <property type="entry name" value="PAS"/>
    <property type="match status" value="3"/>
</dbReference>